<dbReference type="InterPro" id="IPR000873">
    <property type="entry name" value="AMP-dep_synth/lig_dom"/>
</dbReference>
<dbReference type="PANTHER" id="PTHR43859:SF4">
    <property type="entry name" value="BUTANOATE--COA LIGASE AAE1-RELATED"/>
    <property type="match status" value="1"/>
</dbReference>
<dbReference type="Pfam" id="PF00501">
    <property type="entry name" value="AMP-binding"/>
    <property type="match status" value="1"/>
</dbReference>
<dbReference type="PROSITE" id="PS00455">
    <property type="entry name" value="AMP_BINDING"/>
    <property type="match status" value="1"/>
</dbReference>
<keyword evidence="8" id="KW-1185">Reference proteome</keyword>
<protein>
    <recommendedName>
        <fullName evidence="6">AMP-dependent synthetase/ligase domain-containing protein</fullName>
    </recommendedName>
</protein>
<dbReference type="GeneID" id="17266611"/>
<feature type="region of interest" description="Disordered" evidence="5">
    <location>
        <begin position="424"/>
        <end position="443"/>
    </location>
</feature>
<dbReference type="SUPFAM" id="SSF56801">
    <property type="entry name" value="Acetyl-CoA synthetase-like"/>
    <property type="match status" value="1"/>
</dbReference>
<dbReference type="InterPro" id="IPR020845">
    <property type="entry name" value="AMP-binding_CS"/>
</dbReference>
<dbReference type="Proteomes" id="UP000013827">
    <property type="component" value="Unassembled WGS sequence"/>
</dbReference>
<evidence type="ECO:0000313" key="8">
    <source>
        <dbReference type="Proteomes" id="UP000013827"/>
    </source>
</evidence>
<evidence type="ECO:0000256" key="1">
    <source>
        <dbReference type="ARBA" id="ARBA00006432"/>
    </source>
</evidence>
<name>A0A0D3JC29_EMIH1</name>
<organism evidence="7 8">
    <name type="scientific">Emiliania huxleyi (strain CCMP1516)</name>
    <dbReference type="NCBI Taxonomy" id="280463"/>
    <lineage>
        <taxon>Eukaryota</taxon>
        <taxon>Haptista</taxon>
        <taxon>Haptophyta</taxon>
        <taxon>Prymnesiophyceae</taxon>
        <taxon>Isochrysidales</taxon>
        <taxon>Noelaerhabdaceae</taxon>
        <taxon>Emiliania</taxon>
    </lineage>
</organism>
<dbReference type="eggNOG" id="KOG1176">
    <property type="taxonomic scope" value="Eukaryota"/>
</dbReference>
<dbReference type="HOGENOM" id="CLU_000022_59_5_1"/>
<dbReference type="KEGG" id="ehx:EMIHUDRAFT_427245"/>
<dbReference type="GO" id="GO:0016874">
    <property type="term" value="F:ligase activity"/>
    <property type="evidence" value="ECO:0007669"/>
    <property type="project" value="UniProtKB-KW"/>
</dbReference>
<dbReference type="OMA" id="CGAPIVY"/>
<feature type="domain" description="AMP-dependent synthetase/ligase" evidence="6">
    <location>
        <begin position="39"/>
        <end position="470"/>
    </location>
</feature>
<comment type="similarity">
    <text evidence="1">Belongs to the ATP-dependent AMP-binding enzyme family.</text>
</comment>
<keyword evidence="3" id="KW-0276">Fatty acid metabolism</keyword>
<evidence type="ECO:0000256" key="3">
    <source>
        <dbReference type="ARBA" id="ARBA00022832"/>
    </source>
</evidence>
<dbReference type="AlphaFoldDB" id="A0A0D3JC29"/>
<dbReference type="Gene3D" id="3.40.50.12780">
    <property type="entry name" value="N-terminal domain of ligase-like"/>
    <property type="match status" value="1"/>
</dbReference>
<dbReference type="InterPro" id="IPR042099">
    <property type="entry name" value="ANL_N_sf"/>
</dbReference>
<feature type="compositionally biased region" description="Gly residues" evidence="5">
    <location>
        <begin position="424"/>
        <end position="442"/>
    </location>
</feature>
<evidence type="ECO:0000259" key="6">
    <source>
        <dbReference type="Pfam" id="PF00501"/>
    </source>
</evidence>
<evidence type="ECO:0000256" key="4">
    <source>
        <dbReference type="ARBA" id="ARBA00023098"/>
    </source>
</evidence>
<keyword evidence="2" id="KW-0436">Ligase</keyword>
<dbReference type="PaxDb" id="2903-EOD21064"/>
<dbReference type="EnsemblProtists" id="EOD21064">
    <property type="protein sequence ID" value="EOD21064"/>
    <property type="gene ID" value="EMIHUDRAFT_427245"/>
</dbReference>
<dbReference type="PANTHER" id="PTHR43859">
    <property type="entry name" value="ACYL-ACTIVATING ENZYME"/>
    <property type="match status" value="1"/>
</dbReference>
<dbReference type="GO" id="GO:0006631">
    <property type="term" value="P:fatty acid metabolic process"/>
    <property type="evidence" value="ECO:0007669"/>
    <property type="project" value="UniProtKB-KW"/>
</dbReference>
<proteinExistence type="inferred from homology"/>
<keyword evidence="4" id="KW-0443">Lipid metabolism</keyword>
<reference evidence="8" key="1">
    <citation type="journal article" date="2013" name="Nature">
        <title>Pan genome of the phytoplankton Emiliania underpins its global distribution.</title>
        <authorList>
            <person name="Read B.A."/>
            <person name="Kegel J."/>
            <person name="Klute M.J."/>
            <person name="Kuo A."/>
            <person name="Lefebvre S.C."/>
            <person name="Maumus F."/>
            <person name="Mayer C."/>
            <person name="Miller J."/>
            <person name="Monier A."/>
            <person name="Salamov A."/>
            <person name="Young J."/>
            <person name="Aguilar M."/>
            <person name="Claverie J.M."/>
            <person name="Frickenhaus S."/>
            <person name="Gonzalez K."/>
            <person name="Herman E.K."/>
            <person name="Lin Y.C."/>
            <person name="Napier J."/>
            <person name="Ogata H."/>
            <person name="Sarno A.F."/>
            <person name="Shmutz J."/>
            <person name="Schroeder D."/>
            <person name="de Vargas C."/>
            <person name="Verret F."/>
            <person name="von Dassow P."/>
            <person name="Valentin K."/>
            <person name="Van de Peer Y."/>
            <person name="Wheeler G."/>
            <person name="Dacks J.B."/>
            <person name="Delwiche C.F."/>
            <person name="Dyhrman S.T."/>
            <person name="Glockner G."/>
            <person name="John U."/>
            <person name="Richards T."/>
            <person name="Worden A.Z."/>
            <person name="Zhang X."/>
            <person name="Grigoriev I.V."/>
            <person name="Allen A.E."/>
            <person name="Bidle K."/>
            <person name="Borodovsky M."/>
            <person name="Bowler C."/>
            <person name="Brownlee C."/>
            <person name="Cock J.M."/>
            <person name="Elias M."/>
            <person name="Gladyshev V.N."/>
            <person name="Groth M."/>
            <person name="Guda C."/>
            <person name="Hadaegh A."/>
            <person name="Iglesias-Rodriguez M.D."/>
            <person name="Jenkins J."/>
            <person name="Jones B.M."/>
            <person name="Lawson T."/>
            <person name="Leese F."/>
            <person name="Lindquist E."/>
            <person name="Lobanov A."/>
            <person name="Lomsadze A."/>
            <person name="Malik S.B."/>
            <person name="Marsh M.E."/>
            <person name="Mackinder L."/>
            <person name="Mock T."/>
            <person name="Mueller-Roeber B."/>
            <person name="Pagarete A."/>
            <person name="Parker M."/>
            <person name="Probert I."/>
            <person name="Quesneville H."/>
            <person name="Raines C."/>
            <person name="Rensing S.A."/>
            <person name="Riano-Pachon D.M."/>
            <person name="Richier S."/>
            <person name="Rokitta S."/>
            <person name="Shiraiwa Y."/>
            <person name="Soanes D.M."/>
            <person name="van der Giezen M."/>
            <person name="Wahlund T.M."/>
            <person name="Williams B."/>
            <person name="Wilson W."/>
            <person name="Wolfe G."/>
            <person name="Wurch L.L."/>
        </authorList>
    </citation>
    <scope>NUCLEOTIDE SEQUENCE</scope>
</reference>
<evidence type="ECO:0000256" key="5">
    <source>
        <dbReference type="SAM" id="MobiDB-lite"/>
    </source>
</evidence>
<reference evidence="7" key="2">
    <citation type="submission" date="2024-10" db="UniProtKB">
        <authorList>
            <consortium name="EnsemblProtists"/>
        </authorList>
    </citation>
    <scope>IDENTIFICATION</scope>
</reference>
<accession>A0A0D3JC29</accession>
<evidence type="ECO:0000313" key="7">
    <source>
        <dbReference type="EnsemblProtists" id="EOD21064"/>
    </source>
</evidence>
<dbReference type="RefSeq" id="XP_005773493.1">
    <property type="nucleotide sequence ID" value="XM_005773436.1"/>
</dbReference>
<sequence length="484" mass="51055">MRRGSSSLVGASRRLSSEAAFLRRRSANHAPLTPLTFLARAADVYPDRVAIVYDDWAASPAAEWTPATERTWAETSERVGRLASGLRHRFGVERGDTVAVLSPNTPAFLEAHFGVMAAGAVINPINTRLDAPALAYILRHSAAKVLLADSAHATTVEEALSELELAERPRLVSLVDTVAGPHAGGGGGGWGEECEYEELLAGGCPEEPWRYPEDEWETQALNYTSGTTGRPKGVLFSHRGAALNSINNALIWSLPQHPSYLWTLPLFHCSGWCFPHTVTLQAGTHVCLRSVDPAAVFAAILSQRVSHLCGAPVVANMLLHAPGAAHFGAALTSAAAGGGQRVKMLCAGAPPPAAVLEAMEGLGVEVTHVYGLTESYGPAVACSWQDAWAGLPPRERAELMARQGHRYPLLEGLDVAVEAEAGGEAAGGEAAGGEAAGGGGLGPRWRAARRDGLELGEVVMRGNAVMKGYLPHISPYLPHISPTL</sequence>
<dbReference type="STRING" id="2903.R1EJM3"/>
<evidence type="ECO:0000256" key="2">
    <source>
        <dbReference type="ARBA" id="ARBA00022598"/>
    </source>
</evidence>